<accession>A0ABQ7CPY6</accession>
<reference evidence="1 2" key="1">
    <citation type="journal article" date="2020" name="BMC Genomics">
        <title>Intraspecific diversification of the crop wild relative Brassica cretica Lam. using demographic model selection.</title>
        <authorList>
            <person name="Kioukis A."/>
            <person name="Michalopoulou V.A."/>
            <person name="Briers L."/>
            <person name="Pirintsos S."/>
            <person name="Studholme D.J."/>
            <person name="Pavlidis P."/>
            <person name="Sarris P.F."/>
        </authorList>
    </citation>
    <scope>NUCLEOTIDE SEQUENCE [LARGE SCALE GENOMIC DNA]</scope>
    <source>
        <strain evidence="2">cv. PFS-1207/04</strain>
    </source>
</reference>
<evidence type="ECO:0000313" key="1">
    <source>
        <dbReference type="EMBL" id="KAF3562073.1"/>
    </source>
</evidence>
<name>A0ABQ7CPY6_BRACR</name>
<protein>
    <submittedName>
        <fullName evidence="1">Uncharacterized protein</fullName>
    </submittedName>
</protein>
<sequence>MFSEGVVRIRNLDSTETGISKYATLTLFLSSVLSTTISLSSRLILHSASPPVGTFHLTTREWRINLVRIPKLIVLKLESAWSRDGKCGWASCRQRTCVQGRPDQESCVVEKCGWVKCGDRIAGDDFVWVVRQDVVGESTAVSEINTGKTLTGDRVFVEKEEVAAFTIPRTKE</sequence>
<dbReference type="EMBL" id="QGKV02000759">
    <property type="protein sequence ID" value="KAF3562073.1"/>
    <property type="molecule type" value="Genomic_DNA"/>
</dbReference>
<evidence type="ECO:0000313" key="2">
    <source>
        <dbReference type="Proteomes" id="UP000266723"/>
    </source>
</evidence>
<comment type="caution">
    <text evidence="1">The sequence shown here is derived from an EMBL/GenBank/DDBJ whole genome shotgun (WGS) entry which is preliminary data.</text>
</comment>
<proteinExistence type="predicted"/>
<organism evidence="1 2">
    <name type="scientific">Brassica cretica</name>
    <name type="common">Mustard</name>
    <dbReference type="NCBI Taxonomy" id="69181"/>
    <lineage>
        <taxon>Eukaryota</taxon>
        <taxon>Viridiplantae</taxon>
        <taxon>Streptophyta</taxon>
        <taxon>Embryophyta</taxon>
        <taxon>Tracheophyta</taxon>
        <taxon>Spermatophyta</taxon>
        <taxon>Magnoliopsida</taxon>
        <taxon>eudicotyledons</taxon>
        <taxon>Gunneridae</taxon>
        <taxon>Pentapetalae</taxon>
        <taxon>rosids</taxon>
        <taxon>malvids</taxon>
        <taxon>Brassicales</taxon>
        <taxon>Brassicaceae</taxon>
        <taxon>Brassiceae</taxon>
        <taxon>Brassica</taxon>
    </lineage>
</organism>
<keyword evidence="2" id="KW-1185">Reference proteome</keyword>
<gene>
    <name evidence="1" type="ORF">DY000_02018128</name>
</gene>
<dbReference type="Proteomes" id="UP000266723">
    <property type="component" value="Unassembled WGS sequence"/>
</dbReference>